<sequence length="500" mass="56021">MGRPPCCDKEGIKKGPWTPEEDIILVSYIQEHGPGNWRSVPINTGLMRCSKSCRLRWTNYLRPGIKRGNFTPHEEGIIVHLQSLLGNRWAAIASYLPQRTDNDIKNYWNTHLKKKLANANSNSNRHPIFADAATFPSATGSHTTSSSNPEVTHTHQMQTIARRSPFADCPSSSYASSMDNISKLLNDFMKTTSPSPPPLEHYDAGCYDVKPAVDVSNPLLSFDRMSGTGAVELDCFDVHQQQQPAFMDQYGGYGDDSKQLMNQGPPPLSSIEKWLFDEAAAEQKADGSWRFCVDYRALNAITVKDAFPIPVVDELLDELHGAKFFTKLDLRSGYHQVRICPADIGKTAFRTHDGLYEFLVMPFGLCNAPATFQALMNDVLRPFLRRFVLVFFDDILIYSSSWADHLRHLRAVLTVLQQHRLFVKRSKCAFGVSFISYLGHIITEAGIAMDPAKVQAVRDWPQPRSARAVRGFLGLAGYYRKIICFSGASSAVLVCNIWHG</sequence>
<keyword evidence="9" id="KW-0695">RNA-directed DNA polymerase</keyword>
<dbReference type="InterPro" id="IPR053134">
    <property type="entry name" value="RNA-dir_DNA_polymerase"/>
</dbReference>
<feature type="domain" description="HTH myb-type" evidence="16">
    <location>
        <begin position="66"/>
        <end position="116"/>
    </location>
</feature>
<keyword evidence="4" id="KW-0548">Nucleotidyltransferase</keyword>
<evidence type="ECO:0000256" key="3">
    <source>
        <dbReference type="ARBA" id="ARBA00022679"/>
    </source>
</evidence>
<evidence type="ECO:0000313" key="17">
    <source>
        <dbReference type="EMBL" id="KAF0919348.1"/>
    </source>
</evidence>
<dbReference type="SMART" id="SM00717">
    <property type="entry name" value="SANT"/>
    <property type="match status" value="2"/>
</dbReference>
<keyword evidence="6" id="KW-0677">Repeat</keyword>
<dbReference type="InterPro" id="IPR043502">
    <property type="entry name" value="DNA/RNA_pol_sf"/>
</dbReference>
<evidence type="ECO:0000256" key="11">
    <source>
        <dbReference type="ARBA" id="ARBA00023125"/>
    </source>
</evidence>
<dbReference type="Pfam" id="PF00078">
    <property type="entry name" value="RVT_1"/>
    <property type="match status" value="1"/>
</dbReference>
<dbReference type="InterPro" id="IPR043128">
    <property type="entry name" value="Rev_trsase/Diguanyl_cyclase"/>
</dbReference>
<dbReference type="Proteomes" id="UP000479710">
    <property type="component" value="Unassembled WGS sequence"/>
</dbReference>
<dbReference type="GO" id="GO:0004519">
    <property type="term" value="F:endonuclease activity"/>
    <property type="evidence" value="ECO:0007669"/>
    <property type="project" value="UniProtKB-KW"/>
</dbReference>
<comment type="subcellular location">
    <subcellularLocation>
        <location evidence="1">Nucleus</location>
    </subcellularLocation>
</comment>
<protein>
    <recommendedName>
        <fullName evidence="19">Reverse transcriptase domain-containing protein</fullName>
    </recommendedName>
</protein>
<evidence type="ECO:0000259" key="15">
    <source>
        <dbReference type="PROSITE" id="PS50878"/>
    </source>
</evidence>
<dbReference type="PANTHER" id="PTHR24559:SF452">
    <property type="entry name" value="INTEGRASE CATALYTIC DOMAIN-CONTAINING PROTEIN"/>
    <property type="match status" value="1"/>
</dbReference>
<dbReference type="SUPFAM" id="SSF56672">
    <property type="entry name" value="DNA/RNA polymerases"/>
    <property type="match status" value="1"/>
</dbReference>
<dbReference type="InterPro" id="IPR017930">
    <property type="entry name" value="Myb_dom"/>
</dbReference>
<keyword evidence="5" id="KW-0540">Nuclease</keyword>
<organism evidence="17 18">
    <name type="scientific">Oryza meyeriana var. granulata</name>
    <dbReference type="NCBI Taxonomy" id="110450"/>
    <lineage>
        <taxon>Eukaryota</taxon>
        <taxon>Viridiplantae</taxon>
        <taxon>Streptophyta</taxon>
        <taxon>Embryophyta</taxon>
        <taxon>Tracheophyta</taxon>
        <taxon>Spermatophyta</taxon>
        <taxon>Magnoliopsida</taxon>
        <taxon>Liliopsida</taxon>
        <taxon>Poales</taxon>
        <taxon>Poaceae</taxon>
        <taxon>BOP clade</taxon>
        <taxon>Oryzoideae</taxon>
        <taxon>Oryzeae</taxon>
        <taxon>Oryzinae</taxon>
        <taxon>Oryza</taxon>
        <taxon>Oryza meyeriana</taxon>
    </lineage>
</organism>
<dbReference type="PROSITE" id="PS50878">
    <property type="entry name" value="RT_POL"/>
    <property type="match status" value="1"/>
</dbReference>
<feature type="domain" description="Myb-like" evidence="14">
    <location>
        <begin position="62"/>
        <end position="112"/>
    </location>
</feature>
<reference evidence="17 18" key="1">
    <citation type="submission" date="2019-11" db="EMBL/GenBank/DDBJ databases">
        <title>Whole genome sequence of Oryza granulata.</title>
        <authorList>
            <person name="Li W."/>
        </authorList>
    </citation>
    <scope>NUCLEOTIDE SEQUENCE [LARGE SCALE GENOMIC DNA]</scope>
    <source>
        <strain evidence="18">cv. Menghai</strain>
        <tissue evidence="17">Leaf</tissue>
    </source>
</reference>
<accession>A0A6G1E3I7</accession>
<dbReference type="FunFam" id="1.10.10.60:FF:000328">
    <property type="entry name" value="MYB transcription factor"/>
    <property type="match status" value="1"/>
</dbReference>
<dbReference type="AlphaFoldDB" id="A0A6G1E3I7"/>
<dbReference type="PROSITE" id="PS50090">
    <property type="entry name" value="MYB_LIKE"/>
    <property type="match status" value="2"/>
</dbReference>
<evidence type="ECO:0000256" key="4">
    <source>
        <dbReference type="ARBA" id="ARBA00022695"/>
    </source>
</evidence>
<keyword evidence="12" id="KW-0804">Transcription</keyword>
<feature type="domain" description="Reverse transcriptase" evidence="15">
    <location>
        <begin position="257"/>
        <end position="442"/>
    </location>
</feature>
<comment type="caution">
    <text evidence="17">The sequence shown here is derived from an EMBL/GenBank/DDBJ whole genome shotgun (WGS) entry which is preliminary data.</text>
</comment>
<evidence type="ECO:0000256" key="13">
    <source>
        <dbReference type="ARBA" id="ARBA00023242"/>
    </source>
</evidence>
<dbReference type="FunFam" id="3.10.10.10:FF:000007">
    <property type="entry name" value="Retrovirus-related Pol polyprotein from transposon 17.6-like Protein"/>
    <property type="match status" value="1"/>
</dbReference>
<dbReference type="Pfam" id="PF00249">
    <property type="entry name" value="Myb_DNA-binding"/>
    <property type="match status" value="2"/>
</dbReference>
<evidence type="ECO:0000313" key="18">
    <source>
        <dbReference type="Proteomes" id="UP000479710"/>
    </source>
</evidence>
<dbReference type="FunFam" id="1.10.10.60:FF:000001">
    <property type="entry name" value="MYB-related transcription factor"/>
    <property type="match status" value="1"/>
</dbReference>
<dbReference type="EMBL" id="SPHZ02000005">
    <property type="protein sequence ID" value="KAF0919348.1"/>
    <property type="molecule type" value="Genomic_DNA"/>
</dbReference>
<dbReference type="SUPFAM" id="SSF46689">
    <property type="entry name" value="Homeodomain-like"/>
    <property type="match status" value="1"/>
</dbReference>
<gene>
    <name evidence="17" type="ORF">E2562_029297</name>
</gene>
<dbReference type="Gene3D" id="3.30.70.270">
    <property type="match status" value="2"/>
</dbReference>
<keyword evidence="11" id="KW-0238">DNA-binding</keyword>
<keyword evidence="8" id="KW-0378">Hydrolase</keyword>
<dbReference type="GO" id="GO:0003964">
    <property type="term" value="F:RNA-directed DNA polymerase activity"/>
    <property type="evidence" value="ECO:0007669"/>
    <property type="project" value="UniProtKB-KW"/>
</dbReference>
<dbReference type="OrthoDB" id="2143914at2759"/>
<evidence type="ECO:0000259" key="14">
    <source>
        <dbReference type="PROSITE" id="PS50090"/>
    </source>
</evidence>
<evidence type="ECO:0008006" key="19">
    <source>
        <dbReference type="Google" id="ProtNLM"/>
    </source>
</evidence>
<evidence type="ECO:0000256" key="10">
    <source>
        <dbReference type="ARBA" id="ARBA00023015"/>
    </source>
</evidence>
<dbReference type="InterPro" id="IPR001005">
    <property type="entry name" value="SANT/Myb"/>
</dbReference>
<keyword evidence="10" id="KW-0805">Transcription regulation</keyword>
<evidence type="ECO:0000256" key="1">
    <source>
        <dbReference type="ARBA" id="ARBA00004123"/>
    </source>
</evidence>
<keyword evidence="2" id="KW-0645">Protease</keyword>
<evidence type="ECO:0000259" key="16">
    <source>
        <dbReference type="PROSITE" id="PS51294"/>
    </source>
</evidence>
<dbReference type="GO" id="GO:0006508">
    <property type="term" value="P:proteolysis"/>
    <property type="evidence" value="ECO:0007669"/>
    <property type="project" value="UniProtKB-KW"/>
</dbReference>
<dbReference type="PANTHER" id="PTHR24559">
    <property type="entry name" value="TRANSPOSON TY3-I GAG-POL POLYPROTEIN"/>
    <property type="match status" value="1"/>
</dbReference>
<keyword evidence="18" id="KW-1185">Reference proteome</keyword>
<evidence type="ECO:0000256" key="5">
    <source>
        <dbReference type="ARBA" id="ARBA00022722"/>
    </source>
</evidence>
<evidence type="ECO:0000256" key="2">
    <source>
        <dbReference type="ARBA" id="ARBA00022670"/>
    </source>
</evidence>
<dbReference type="InterPro" id="IPR009057">
    <property type="entry name" value="Homeodomain-like_sf"/>
</dbReference>
<dbReference type="Gene3D" id="1.10.10.60">
    <property type="entry name" value="Homeodomain-like"/>
    <property type="match status" value="2"/>
</dbReference>
<evidence type="ECO:0000256" key="7">
    <source>
        <dbReference type="ARBA" id="ARBA00022759"/>
    </source>
</evidence>
<dbReference type="GO" id="GO:0003677">
    <property type="term" value="F:DNA binding"/>
    <property type="evidence" value="ECO:0007669"/>
    <property type="project" value="UniProtKB-KW"/>
</dbReference>
<keyword evidence="3" id="KW-0808">Transferase</keyword>
<dbReference type="CDD" id="cd01647">
    <property type="entry name" value="RT_LTR"/>
    <property type="match status" value="1"/>
</dbReference>
<evidence type="ECO:0000256" key="9">
    <source>
        <dbReference type="ARBA" id="ARBA00022918"/>
    </source>
</evidence>
<dbReference type="GO" id="GO:0008233">
    <property type="term" value="F:peptidase activity"/>
    <property type="evidence" value="ECO:0007669"/>
    <property type="project" value="UniProtKB-KW"/>
</dbReference>
<keyword evidence="13" id="KW-0539">Nucleus</keyword>
<dbReference type="PROSITE" id="PS51294">
    <property type="entry name" value="HTH_MYB"/>
    <property type="match status" value="2"/>
</dbReference>
<proteinExistence type="predicted"/>
<keyword evidence="7" id="KW-0255">Endonuclease</keyword>
<dbReference type="CDD" id="cd00167">
    <property type="entry name" value="SANT"/>
    <property type="match status" value="2"/>
</dbReference>
<evidence type="ECO:0000256" key="8">
    <source>
        <dbReference type="ARBA" id="ARBA00022801"/>
    </source>
</evidence>
<evidence type="ECO:0000256" key="6">
    <source>
        <dbReference type="ARBA" id="ARBA00022737"/>
    </source>
</evidence>
<name>A0A6G1E3I7_9ORYZ</name>
<dbReference type="InterPro" id="IPR000477">
    <property type="entry name" value="RT_dom"/>
</dbReference>
<feature type="domain" description="Myb-like" evidence="14">
    <location>
        <begin position="9"/>
        <end position="61"/>
    </location>
</feature>
<dbReference type="GO" id="GO:0005634">
    <property type="term" value="C:nucleus"/>
    <property type="evidence" value="ECO:0007669"/>
    <property type="project" value="UniProtKB-SubCell"/>
</dbReference>
<feature type="domain" description="HTH myb-type" evidence="16">
    <location>
        <begin position="9"/>
        <end position="65"/>
    </location>
</feature>
<evidence type="ECO:0000256" key="12">
    <source>
        <dbReference type="ARBA" id="ARBA00023163"/>
    </source>
</evidence>